<dbReference type="Pfam" id="PF00534">
    <property type="entry name" value="Glycos_transf_1"/>
    <property type="match status" value="1"/>
</dbReference>
<keyword evidence="5" id="KW-0808">Transferase</keyword>
<evidence type="ECO:0000259" key="4">
    <source>
        <dbReference type="Pfam" id="PF13649"/>
    </source>
</evidence>
<keyword evidence="1" id="KW-0802">TPR repeat</keyword>
<sequence>MKLSIGMMVKNEAKHLRECLESLEPVRDAIDAELVIIDTGSDDGTVEIAKEFTNKVYFHKWNDNFSEMRNKVIEYCKGEWLFVIDGDEVIEDSYNLIRFLLAEEQKSYNTGLVTQESFTSDDKIHSSSLLQPRLFRNDGEFHYKGAVHNQPIFKHPIIDLELTLLHYGYNSNDPELMERKFKRTAGILKQELEKNPENVYYWYQLAKSYSMHKDMDESLETIQIAYDLMREQKREESFFYVYSHYADMLLKKGQFKKMLKICEEALGVKDGYLDFYYFKSLGLSALGRDKEAIDNFNIYLSLKDNYRYTPSRKDMSFIDSSLSLEEVAYSELAKLHYREENYHEAIKYSLLVKEEKYIKSIFQYLIKSYFELNKYDKIKEYYLNSVLDKKDLEKEFLNALEDSKIQLKESNNKEIIQLFANMNSEYGLLNQVKLLLINNNLDYNKEIINKIKKMDFNELPYYYGDLVYYLIKIDCKSSDILSNIKISIFSNWLAYLAEVYDDVSDDLLLYLTSNSDVENDGVNKSIAKFLLIKDKISLDDYRKVFSKYIEIGIRYLKEVYNQKIINNKELYKIDNLEDEFLLIMKGALEIKGKDDILYIRYLKQALNKYSIMKKGIQLLLNDFQQKTEEENDELEEYKIKSKHNIQTLINNGNLEEAKLLLDEYSNIIENDIDVYSMEAVIAIMKGRLNEANRVLEKGLSLDSNNFDLLYNLGYIYEQLEEYQKAFNIYIEAKSIAISDEEKQDVNQAVERLKSFTHEIDIENKKRLVFFIKKGLDNFIDDIIEGLSKEYITKKVIVENTNQIDEGMEWADICWFEWCDELVIYGSKTELAKKKRIICRLHSYEAFTNYPQQVKWSNVDKIIFVAEHIQRYVLDTVKILKREKTVVIPNGINLNKHKFKGRKKGYNIASVGLINFKKGPMLLLHAFKAIFDKDKRYKLYIAGRFEQPRYLLYFKQMIKEMGLQDNVVFEGWQDDIDEWLEDKNYIISTSVLESQHLSIMEAMAKGIKPLIHNFVGAKNIYPREYIWNTVEELSDMVTSNNYNTKKYRNFIENNYSLDEKLQKIKNLIKIIIEDEESKNQFDYNSYWNNRLNQKFDIEGVGYIGLGKIYNQYMYKIRTEILDYSISKLFDLLKGKDILELGPGIGFYTNYFYQKNISEYRGIDIAKKSVVELTKKYSEFDFVEGDISDFSLYDKKYDLVFAADVLLHLTDEHKYISTISNISNSLKDNGLAILFDPISMIGTRSKSEHVIIRDINYLKEILNEQGLELVSILPTAFFMNNPFDAQLLEDKESLVRNLFSYIQKVFSSNEISKNCKEQLASWLSNLEKQCLINNGFGLSQKALVIANKDNNINSSNLSIEEVWNIKDIKVKKERLKEVLLNNKEVKKYGLLSNFEELINPIIKINE</sequence>
<dbReference type="PROSITE" id="PS50005">
    <property type="entry name" value="TPR"/>
    <property type="match status" value="1"/>
</dbReference>
<dbReference type="CDD" id="cd02440">
    <property type="entry name" value="AdoMet_MTases"/>
    <property type="match status" value="1"/>
</dbReference>
<dbReference type="InterPro" id="IPR001173">
    <property type="entry name" value="Glyco_trans_2-like"/>
</dbReference>
<dbReference type="Gene3D" id="3.40.50.2000">
    <property type="entry name" value="Glycogen Phosphorylase B"/>
    <property type="match status" value="2"/>
</dbReference>
<dbReference type="SUPFAM" id="SSF53448">
    <property type="entry name" value="Nucleotide-diphospho-sugar transferases"/>
    <property type="match status" value="1"/>
</dbReference>
<dbReference type="SUPFAM" id="SSF53335">
    <property type="entry name" value="S-adenosyl-L-methionine-dependent methyltransferases"/>
    <property type="match status" value="1"/>
</dbReference>
<dbReference type="InterPro" id="IPR019734">
    <property type="entry name" value="TPR_rpt"/>
</dbReference>
<evidence type="ECO:0000256" key="1">
    <source>
        <dbReference type="PROSITE-ProRule" id="PRU00339"/>
    </source>
</evidence>
<dbReference type="InterPro" id="IPR029063">
    <property type="entry name" value="SAM-dependent_MTases_sf"/>
</dbReference>
<dbReference type="InterPro" id="IPR041698">
    <property type="entry name" value="Methyltransf_25"/>
</dbReference>
<dbReference type="Pfam" id="PF13649">
    <property type="entry name" value="Methyltransf_25"/>
    <property type="match status" value="1"/>
</dbReference>
<evidence type="ECO:0000259" key="3">
    <source>
        <dbReference type="Pfam" id="PF00535"/>
    </source>
</evidence>
<dbReference type="InterPro" id="IPR001296">
    <property type="entry name" value="Glyco_trans_1"/>
</dbReference>
<dbReference type="InterPro" id="IPR029044">
    <property type="entry name" value="Nucleotide-diphossugar_trans"/>
</dbReference>
<dbReference type="Gene3D" id="3.90.550.10">
    <property type="entry name" value="Spore Coat Polysaccharide Biosynthesis Protein SpsA, Chain A"/>
    <property type="match status" value="1"/>
</dbReference>
<feature type="domain" description="Glycosyltransferase 2-like" evidence="3">
    <location>
        <begin position="4"/>
        <end position="93"/>
    </location>
</feature>
<dbReference type="EMBL" id="OBDZ01000006">
    <property type="protein sequence ID" value="SNY20766.1"/>
    <property type="molecule type" value="Genomic_DNA"/>
</dbReference>
<accession>A0A285GE61</accession>
<evidence type="ECO:0000259" key="2">
    <source>
        <dbReference type="Pfam" id="PF00534"/>
    </source>
</evidence>
<dbReference type="SMART" id="SM00028">
    <property type="entry name" value="TPR"/>
    <property type="match status" value="6"/>
</dbReference>
<dbReference type="Gene3D" id="1.25.40.10">
    <property type="entry name" value="Tetratricopeptide repeat domain"/>
    <property type="match status" value="2"/>
</dbReference>
<name>A0A285GE61_9FIRM</name>
<dbReference type="CDD" id="cd03801">
    <property type="entry name" value="GT4_PimA-like"/>
    <property type="match status" value="1"/>
</dbReference>
<dbReference type="PANTHER" id="PTHR43630">
    <property type="entry name" value="POLY-BETA-1,6-N-ACETYL-D-GLUCOSAMINE SYNTHASE"/>
    <property type="match status" value="1"/>
</dbReference>
<proteinExistence type="predicted"/>
<dbReference type="PANTHER" id="PTHR43630:SF2">
    <property type="entry name" value="GLYCOSYLTRANSFERASE"/>
    <property type="match status" value="1"/>
</dbReference>
<dbReference type="CDD" id="cd02511">
    <property type="entry name" value="Beta4Glucosyltransferase"/>
    <property type="match status" value="1"/>
</dbReference>
<keyword evidence="6" id="KW-1185">Reference proteome</keyword>
<evidence type="ECO:0000313" key="5">
    <source>
        <dbReference type="EMBL" id="SNY20766.1"/>
    </source>
</evidence>
<dbReference type="GO" id="GO:0016757">
    <property type="term" value="F:glycosyltransferase activity"/>
    <property type="evidence" value="ECO:0007669"/>
    <property type="project" value="InterPro"/>
</dbReference>
<dbReference type="SUPFAM" id="SSF48452">
    <property type="entry name" value="TPR-like"/>
    <property type="match status" value="2"/>
</dbReference>
<feature type="domain" description="Glycosyl transferase family 1" evidence="2">
    <location>
        <begin position="900"/>
        <end position="1019"/>
    </location>
</feature>
<dbReference type="RefSeq" id="WP_097017049.1">
    <property type="nucleotide sequence ID" value="NZ_OBDZ01000006.1"/>
</dbReference>
<dbReference type="SUPFAM" id="SSF53756">
    <property type="entry name" value="UDP-Glycosyltransferase/glycogen phosphorylase"/>
    <property type="match status" value="1"/>
</dbReference>
<evidence type="ECO:0000313" key="6">
    <source>
        <dbReference type="Proteomes" id="UP000219573"/>
    </source>
</evidence>
<feature type="repeat" description="TPR" evidence="1">
    <location>
        <begin position="706"/>
        <end position="739"/>
    </location>
</feature>
<organism evidence="5 6">
    <name type="scientific">Orenia metallireducens</name>
    <dbReference type="NCBI Taxonomy" id="1413210"/>
    <lineage>
        <taxon>Bacteria</taxon>
        <taxon>Bacillati</taxon>
        <taxon>Bacillota</taxon>
        <taxon>Clostridia</taxon>
        <taxon>Halanaerobiales</taxon>
        <taxon>Halobacteroidaceae</taxon>
        <taxon>Orenia</taxon>
    </lineage>
</organism>
<gene>
    <name evidence="5" type="ORF">SAMN06265827_10614</name>
</gene>
<protein>
    <submittedName>
        <fullName evidence="5">Glycosyltransferase involved in cell wall bisynthesis</fullName>
    </submittedName>
</protein>
<dbReference type="Gene3D" id="3.40.50.150">
    <property type="entry name" value="Vaccinia Virus protein VP39"/>
    <property type="match status" value="1"/>
</dbReference>
<feature type="domain" description="Methyltransferase" evidence="4">
    <location>
        <begin position="1136"/>
        <end position="1228"/>
    </location>
</feature>
<dbReference type="Pfam" id="PF00535">
    <property type="entry name" value="Glycos_transf_2"/>
    <property type="match status" value="1"/>
</dbReference>
<dbReference type="OrthoDB" id="9815923at2"/>
<reference evidence="6" key="1">
    <citation type="submission" date="2017-09" db="EMBL/GenBank/DDBJ databases">
        <authorList>
            <person name="Varghese N."/>
            <person name="Submissions S."/>
        </authorList>
    </citation>
    <scope>NUCLEOTIDE SEQUENCE [LARGE SCALE GENOMIC DNA]</scope>
    <source>
        <strain evidence="6">MSL47</strain>
    </source>
</reference>
<dbReference type="InterPro" id="IPR011990">
    <property type="entry name" value="TPR-like_helical_dom_sf"/>
</dbReference>
<dbReference type="Proteomes" id="UP000219573">
    <property type="component" value="Unassembled WGS sequence"/>
</dbReference>